<reference evidence="3" key="1">
    <citation type="journal article" date="2019" name="Int. J. Syst. Evol. Microbiol.">
        <title>The Global Catalogue of Microorganisms (GCM) 10K type strain sequencing project: providing services to taxonomists for standard genome sequencing and annotation.</title>
        <authorList>
            <consortium name="The Broad Institute Genomics Platform"/>
            <consortium name="The Broad Institute Genome Sequencing Center for Infectious Disease"/>
            <person name="Wu L."/>
            <person name="Ma J."/>
        </authorList>
    </citation>
    <scope>NUCLEOTIDE SEQUENCE [LARGE SCALE GENOMIC DNA]</scope>
    <source>
        <strain evidence="3">KCTC 23723</strain>
    </source>
</reference>
<feature type="compositionally biased region" description="Polar residues" evidence="1">
    <location>
        <begin position="1"/>
        <end position="19"/>
    </location>
</feature>
<comment type="caution">
    <text evidence="2">The sequence shown here is derived from an EMBL/GenBank/DDBJ whole genome shotgun (WGS) entry which is preliminary data.</text>
</comment>
<dbReference type="Pfam" id="PF12118">
    <property type="entry name" value="SprA-related"/>
    <property type="match status" value="1"/>
</dbReference>
<dbReference type="EMBL" id="BMYR01000011">
    <property type="protein sequence ID" value="GGW68739.1"/>
    <property type="molecule type" value="Genomic_DNA"/>
</dbReference>
<feature type="compositionally biased region" description="Basic and acidic residues" evidence="1">
    <location>
        <begin position="137"/>
        <end position="150"/>
    </location>
</feature>
<gene>
    <name evidence="2" type="ORF">GCM10008111_25960</name>
</gene>
<feature type="compositionally biased region" description="Polar residues" evidence="1">
    <location>
        <begin position="106"/>
        <end position="116"/>
    </location>
</feature>
<evidence type="ECO:0008006" key="4">
    <source>
        <dbReference type="Google" id="ProtNLM"/>
    </source>
</evidence>
<protein>
    <recommendedName>
        <fullName evidence="4">SrpA-related protein</fullName>
    </recommendedName>
</protein>
<keyword evidence="3" id="KW-1185">Reference proteome</keyword>
<name>A0ABQ2WUE0_9ALTE</name>
<proteinExistence type="predicted"/>
<evidence type="ECO:0000256" key="1">
    <source>
        <dbReference type="SAM" id="MobiDB-lite"/>
    </source>
</evidence>
<accession>A0ABQ2WUE0</accession>
<feature type="compositionally biased region" description="Low complexity" evidence="1">
    <location>
        <begin position="86"/>
        <end position="105"/>
    </location>
</feature>
<evidence type="ECO:0000313" key="3">
    <source>
        <dbReference type="Proteomes" id="UP000634667"/>
    </source>
</evidence>
<feature type="compositionally biased region" description="Basic and acidic residues" evidence="1">
    <location>
        <begin position="67"/>
        <end position="83"/>
    </location>
</feature>
<dbReference type="InterPro" id="IPR021973">
    <property type="entry name" value="SprA-related"/>
</dbReference>
<organism evidence="2 3">
    <name type="scientific">Alishewanella tabrizica</name>
    <dbReference type="NCBI Taxonomy" id="671278"/>
    <lineage>
        <taxon>Bacteria</taxon>
        <taxon>Pseudomonadati</taxon>
        <taxon>Pseudomonadota</taxon>
        <taxon>Gammaproteobacteria</taxon>
        <taxon>Alteromonadales</taxon>
        <taxon>Alteromonadaceae</taxon>
        <taxon>Alishewanella</taxon>
    </lineage>
</organism>
<sequence length="324" mass="35298">MQITSHYPNVSLNTANPPTEQARRDMQRRELVEPVRDAEKAASERALSSDERSRNAASGVVTLYDSSGRETETSQAIRGREDDSPSDQQSSQQQASEQQTSEQQSAGTESASPQTSAEQQAEIDQQADAEQQQIRELQARDQEVRTHEQAHATVGGRYAGAPTYEYQQGPDGRRYAVGGEVQIDLAAIPGDPQATIQKMQQVKAAALAPAEPSSADRSIAAEATNRLLQAQAELIATKTAQLSRPTSAKDVASVVAEPQTEAIAPAISRPTIDSQLFDNSIAGIVLPQRERLEKSAIMQQRSQVIQDYYQLATEPRVSQYLQQA</sequence>
<feature type="compositionally biased region" description="Low complexity" evidence="1">
    <location>
        <begin position="117"/>
        <end position="134"/>
    </location>
</feature>
<dbReference type="Proteomes" id="UP000634667">
    <property type="component" value="Unassembled WGS sequence"/>
</dbReference>
<feature type="region of interest" description="Disordered" evidence="1">
    <location>
        <begin position="1"/>
        <end position="172"/>
    </location>
</feature>
<feature type="compositionally biased region" description="Basic and acidic residues" evidence="1">
    <location>
        <begin position="21"/>
        <end position="54"/>
    </location>
</feature>
<evidence type="ECO:0000313" key="2">
    <source>
        <dbReference type="EMBL" id="GGW68739.1"/>
    </source>
</evidence>
<dbReference type="RefSeq" id="WP_189483662.1">
    <property type="nucleotide sequence ID" value="NZ_BMYR01000011.1"/>
</dbReference>